<dbReference type="InterPro" id="IPR004100">
    <property type="entry name" value="ATPase_F1/V1/A1_a/bsu_N"/>
</dbReference>
<dbReference type="GO" id="GO:0042777">
    <property type="term" value="P:proton motive force-driven plasma membrane ATP synthesis"/>
    <property type="evidence" value="ECO:0007669"/>
    <property type="project" value="UniProtKB-UniRule"/>
</dbReference>
<dbReference type="Pfam" id="PF22919">
    <property type="entry name" value="ATP-synt_VA_C"/>
    <property type="match status" value="1"/>
</dbReference>
<dbReference type="InterPro" id="IPR055190">
    <property type="entry name" value="ATP-synt_VA_C"/>
</dbReference>
<keyword evidence="2 4" id="KW-0813">Transport</keyword>
<feature type="domain" description="ATPase F1/V1/A1 complex alpha/beta subunit nucleotide-binding" evidence="5">
    <location>
        <begin position="132"/>
        <end position="349"/>
    </location>
</feature>
<dbReference type="EMBL" id="AB004668">
    <property type="protein sequence ID" value="BAC22096.1"/>
    <property type="molecule type" value="Genomic_DNA"/>
</dbReference>
<dbReference type="CDD" id="cd18118">
    <property type="entry name" value="ATP-synt_V_A-type_beta_N"/>
    <property type="match status" value="1"/>
</dbReference>
<reference evidence="8" key="1">
    <citation type="journal article" date="2002" name="Extremophiles">
        <title>F- and V-type ATPases in the hyperthermophilic bacterium Thermotoga neapolitana.</title>
        <authorList>
            <person name="Iida T."/>
            <person name="Inatomi K."/>
            <person name="Kamagata Y."/>
            <person name="Maruyama T."/>
        </authorList>
    </citation>
    <scope>NUCLEOTIDE SEQUENCE</scope>
    <source>
        <strain evidence="8">DSM4359</strain>
    </source>
</reference>
<comment type="similarity">
    <text evidence="1 4">Belongs to the ATPase alpha/beta chains family.</text>
</comment>
<evidence type="ECO:0000256" key="1">
    <source>
        <dbReference type="ARBA" id="ARBA00008936"/>
    </source>
</evidence>
<dbReference type="NCBIfam" id="NF003235">
    <property type="entry name" value="PRK04196.1"/>
    <property type="match status" value="1"/>
</dbReference>
<dbReference type="InterPro" id="IPR000194">
    <property type="entry name" value="ATPase_F1/V1/A1_a/bsu_nucl-bd"/>
</dbReference>
<sequence length="460" mass="51189">MAVKEYTGLSEIRGPIVVVENVSGVRYDEVVELILENGEKRTGRVIIAGENVAIIQVFEGTEEMDIEGTRVRFLGKPLEVSLSPDLLGRTLDGLGKPRDNLGEIVPEKTVDINGSPINPSAREYPRNFIQTGISSIDVLMTLIRGQKLPIFAGNGLPYNRLAVQIARQAKVTTEEEFAVVFAAIGLRKDDANFIVRSLEESGAIKNMVVVLNLASDSVAERIATPRVALTIAEYLAFDLGMHVLVILNDMTNYCEALRELSNYRGEVPGRKGYPGYLYSDLASIYERAGIIKGRSGSITQIPILTMPNDDITHPIPDLTGYITEGQIVMSRSLFGKGIYPPIDILSSLSRLMKDGIGEGYTREDHPDVASQLFSAYSRVMEVRSIASIVGEEDLPEIDKLYLKFGEEFEHLFINQSFDEERSIEQSLDLAWKILSILPETELTRINREYIKKYYKASDET</sequence>
<dbReference type="CDD" id="cd18112">
    <property type="entry name" value="ATP-synt_V_A-type_beta_C"/>
    <property type="match status" value="1"/>
</dbReference>
<dbReference type="PANTHER" id="PTHR43389:SF4">
    <property type="entry name" value="V-TYPE PROTON ATPASE SUBUNIT B"/>
    <property type="match status" value="1"/>
</dbReference>
<organism evidence="8">
    <name type="scientific">Thermotoga neapolitana</name>
    <dbReference type="NCBI Taxonomy" id="2337"/>
    <lineage>
        <taxon>Bacteria</taxon>
        <taxon>Thermotogati</taxon>
        <taxon>Thermotogota</taxon>
        <taxon>Thermotogae</taxon>
        <taxon>Thermotogales</taxon>
        <taxon>Thermotogaceae</taxon>
        <taxon>Thermotoga</taxon>
    </lineage>
</organism>
<gene>
    <name evidence="4" type="primary">atpB</name>
</gene>
<dbReference type="AlphaFoldDB" id="Q8GB10"/>
<dbReference type="GO" id="GO:0046933">
    <property type="term" value="F:proton-transporting ATP synthase activity, rotational mechanism"/>
    <property type="evidence" value="ECO:0007669"/>
    <property type="project" value="UniProtKB-UniRule"/>
</dbReference>
<accession>Q8GB10</accession>
<evidence type="ECO:0000259" key="7">
    <source>
        <dbReference type="Pfam" id="PF22919"/>
    </source>
</evidence>
<proteinExistence type="inferred from homology"/>
<dbReference type="OMA" id="EGFKIKP"/>
<dbReference type="InterPro" id="IPR027417">
    <property type="entry name" value="P-loop_NTPase"/>
</dbReference>
<evidence type="ECO:0000259" key="6">
    <source>
        <dbReference type="Pfam" id="PF02874"/>
    </source>
</evidence>
<dbReference type="InterPro" id="IPR022879">
    <property type="entry name" value="V-ATPase_su_B/beta"/>
</dbReference>
<dbReference type="Pfam" id="PF00006">
    <property type="entry name" value="ATP-synt_ab"/>
    <property type="match status" value="1"/>
</dbReference>
<protein>
    <recommendedName>
        <fullName evidence="4">V-type ATP synthase beta chain</fullName>
    </recommendedName>
    <alternativeName>
        <fullName evidence="4">V-ATPase subunit B</fullName>
    </alternativeName>
</protein>
<evidence type="ECO:0000256" key="2">
    <source>
        <dbReference type="ARBA" id="ARBA00022448"/>
    </source>
</evidence>
<dbReference type="CDD" id="cd01135">
    <property type="entry name" value="V_A-ATPase_B"/>
    <property type="match status" value="1"/>
</dbReference>
<dbReference type="SMR" id="Q8GB10"/>
<keyword evidence="4" id="KW-0066">ATP synthesis</keyword>
<dbReference type="PANTHER" id="PTHR43389">
    <property type="entry name" value="V-TYPE PROTON ATPASE SUBUNIT B"/>
    <property type="match status" value="1"/>
</dbReference>
<dbReference type="SUPFAM" id="SSF47917">
    <property type="entry name" value="C-terminal domain of alpha and beta subunits of F1 ATP synthase"/>
    <property type="match status" value="1"/>
</dbReference>
<feature type="domain" description="ATPase F1/V1/A1 complex alpha/beta subunit N-terminal" evidence="6">
    <location>
        <begin position="10"/>
        <end position="75"/>
    </location>
</feature>
<comment type="function">
    <text evidence="4">Produces ATP from ADP in the presence of a proton gradient across the membrane. The V-type beta chain is a regulatory subunit.</text>
</comment>
<feature type="domain" description="ATP synthase A/B type C-terminal" evidence="7">
    <location>
        <begin position="354"/>
        <end position="454"/>
    </location>
</feature>
<evidence type="ECO:0000256" key="4">
    <source>
        <dbReference type="HAMAP-Rule" id="MF_00310"/>
    </source>
</evidence>
<evidence type="ECO:0000313" key="8">
    <source>
        <dbReference type="EMBL" id="BAC22096.1"/>
    </source>
</evidence>
<dbReference type="GO" id="GO:0046961">
    <property type="term" value="F:proton-transporting ATPase activity, rotational mechanism"/>
    <property type="evidence" value="ECO:0007669"/>
    <property type="project" value="TreeGrafter"/>
</dbReference>
<keyword evidence="3 4" id="KW-0406">Ion transport</keyword>
<evidence type="ECO:0000259" key="5">
    <source>
        <dbReference type="Pfam" id="PF00006"/>
    </source>
</evidence>
<keyword evidence="4" id="KW-0375">Hydrogen ion transport</keyword>
<dbReference type="Pfam" id="PF02874">
    <property type="entry name" value="ATP-synt_ab_N"/>
    <property type="match status" value="1"/>
</dbReference>
<evidence type="ECO:0000256" key="3">
    <source>
        <dbReference type="ARBA" id="ARBA00023065"/>
    </source>
</evidence>
<name>Q8GB10_THENE</name>
<dbReference type="Gene3D" id="3.40.50.12240">
    <property type="match status" value="1"/>
</dbReference>
<dbReference type="HAMAP" id="MF_00310">
    <property type="entry name" value="ATP_synth_B_arch"/>
    <property type="match status" value="1"/>
</dbReference>
<dbReference type="GO" id="GO:0005524">
    <property type="term" value="F:ATP binding"/>
    <property type="evidence" value="ECO:0007669"/>
    <property type="project" value="UniProtKB-UniRule"/>
</dbReference>
<dbReference type="SUPFAM" id="SSF52540">
    <property type="entry name" value="P-loop containing nucleoside triphosphate hydrolases"/>
    <property type="match status" value="1"/>
</dbReference>